<dbReference type="SMART" id="SM00225">
    <property type="entry name" value="BTB"/>
    <property type="match status" value="1"/>
</dbReference>
<sequence length="183" mass="21313">MADNKFLPKLSQNLLEILNDEEYYDVTIEVGNDPYVKIFRAHMVILNYRSLYLRRILSTNKKKNDETLTHIKLTNISPEIFQIILKYIYGGKLSLEEFDASHVVKIMVAASELSLQELIPHSQSFLIDNQANWIEQNLISIYQTSFESDSFLELQKFCTELISKQPEKIFNLPDFTSISEKTL</sequence>
<dbReference type="PANTHER" id="PTHR46306">
    <property type="entry name" value="BTB/POZ DOMAIN-CONTAINING PROTEIN 9"/>
    <property type="match status" value="1"/>
</dbReference>
<evidence type="ECO:0000313" key="3">
    <source>
        <dbReference type="Proteomes" id="UP000234323"/>
    </source>
</evidence>
<dbReference type="Pfam" id="PF00651">
    <property type="entry name" value="BTB"/>
    <property type="match status" value="1"/>
</dbReference>
<keyword evidence="3" id="KW-1185">Reference proteome</keyword>
<evidence type="ECO:0000313" key="2">
    <source>
        <dbReference type="EMBL" id="PKY50580.1"/>
    </source>
</evidence>
<protein>
    <submittedName>
        <fullName evidence="2">POZ domain-containing protein</fullName>
    </submittedName>
</protein>
<name>A0A2I1GVB0_9GLOM</name>
<dbReference type="InterPro" id="IPR000210">
    <property type="entry name" value="BTB/POZ_dom"/>
</dbReference>
<dbReference type="InterPro" id="IPR052407">
    <property type="entry name" value="BTB_POZ_domain_cont_9"/>
</dbReference>
<dbReference type="AlphaFoldDB" id="A0A2I1GVB0"/>
<organism evidence="2 3">
    <name type="scientific">Rhizophagus irregularis</name>
    <dbReference type="NCBI Taxonomy" id="588596"/>
    <lineage>
        <taxon>Eukaryota</taxon>
        <taxon>Fungi</taxon>
        <taxon>Fungi incertae sedis</taxon>
        <taxon>Mucoromycota</taxon>
        <taxon>Glomeromycotina</taxon>
        <taxon>Glomeromycetes</taxon>
        <taxon>Glomerales</taxon>
        <taxon>Glomeraceae</taxon>
        <taxon>Rhizophagus</taxon>
    </lineage>
</organism>
<proteinExistence type="predicted"/>
<comment type="caution">
    <text evidence="2">The sequence shown here is derived from an EMBL/GenBank/DDBJ whole genome shotgun (WGS) entry which is preliminary data.</text>
</comment>
<evidence type="ECO:0000259" key="1">
    <source>
        <dbReference type="PROSITE" id="PS50097"/>
    </source>
</evidence>
<accession>A0A2I1GVB0</accession>
<reference evidence="2 3" key="1">
    <citation type="submission" date="2015-10" db="EMBL/GenBank/DDBJ databases">
        <title>Genome analyses suggest a sexual origin of heterokaryosis in a supposedly ancient asexual fungus.</title>
        <authorList>
            <person name="Ropars J."/>
            <person name="Sedzielewska K."/>
            <person name="Noel J."/>
            <person name="Charron P."/>
            <person name="Farinelli L."/>
            <person name="Marton T."/>
            <person name="Kruger M."/>
            <person name="Pelin A."/>
            <person name="Brachmann A."/>
            <person name="Corradi N."/>
        </authorList>
    </citation>
    <scope>NUCLEOTIDE SEQUENCE [LARGE SCALE GENOMIC DNA]</scope>
    <source>
        <strain evidence="2 3">A4</strain>
    </source>
</reference>
<gene>
    <name evidence="2" type="ORF">RhiirA4_406635</name>
</gene>
<dbReference type="VEuPathDB" id="FungiDB:FUN_000250"/>
<dbReference type="Proteomes" id="UP000234323">
    <property type="component" value="Unassembled WGS sequence"/>
</dbReference>
<dbReference type="CDD" id="cd18186">
    <property type="entry name" value="BTB_POZ_ZBTB_KLHL-like"/>
    <property type="match status" value="1"/>
</dbReference>
<dbReference type="Gene3D" id="3.30.710.10">
    <property type="entry name" value="Potassium Channel Kv1.1, Chain A"/>
    <property type="match status" value="1"/>
</dbReference>
<feature type="non-terminal residue" evidence="2">
    <location>
        <position position="183"/>
    </location>
</feature>
<dbReference type="InterPro" id="IPR011333">
    <property type="entry name" value="SKP1/BTB/POZ_sf"/>
</dbReference>
<dbReference type="EMBL" id="LLXI01000892">
    <property type="protein sequence ID" value="PKY50580.1"/>
    <property type="molecule type" value="Genomic_DNA"/>
</dbReference>
<dbReference type="SUPFAM" id="SSF54695">
    <property type="entry name" value="POZ domain"/>
    <property type="match status" value="1"/>
</dbReference>
<dbReference type="PROSITE" id="PS50097">
    <property type="entry name" value="BTB"/>
    <property type="match status" value="1"/>
</dbReference>
<dbReference type="PANTHER" id="PTHR46306:SF1">
    <property type="entry name" value="BTB_POZ DOMAIN-CONTAINING PROTEIN 9"/>
    <property type="match status" value="1"/>
</dbReference>
<dbReference type="GO" id="GO:0005737">
    <property type="term" value="C:cytoplasm"/>
    <property type="evidence" value="ECO:0007669"/>
    <property type="project" value="TreeGrafter"/>
</dbReference>
<feature type="domain" description="BTB" evidence="1">
    <location>
        <begin position="24"/>
        <end position="97"/>
    </location>
</feature>